<evidence type="ECO:0000259" key="3">
    <source>
        <dbReference type="Pfam" id="PF00849"/>
    </source>
</evidence>
<evidence type="ECO:0000313" key="5">
    <source>
        <dbReference type="Proteomes" id="UP001295423"/>
    </source>
</evidence>
<keyword evidence="5" id="KW-1185">Reference proteome</keyword>
<dbReference type="InterPro" id="IPR006145">
    <property type="entry name" value="PsdUridine_synth_RsuA/RluA"/>
</dbReference>
<comment type="similarity">
    <text evidence="1">Belongs to the pseudouridine synthase RluA family.</text>
</comment>
<reference evidence="4" key="1">
    <citation type="submission" date="2023-08" db="EMBL/GenBank/DDBJ databases">
        <authorList>
            <person name="Audoor S."/>
            <person name="Bilcke G."/>
        </authorList>
    </citation>
    <scope>NUCLEOTIDE SEQUENCE</scope>
</reference>
<dbReference type="PANTHER" id="PTHR21600:SF87">
    <property type="entry name" value="RNA PSEUDOURIDYLATE SYNTHASE DOMAIN-CONTAINING PROTEIN 1"/>
    <property type="match status" value="1"/>
</dbReference>
<dbReference type="AlphaFoldDB" id="A0AAD2G710"/>
<feature type="region of interest" description="Disordered" evidence="2">
    <location>
        <begin position="255"/>
        <end position="288"/>
    </location>
</feature>
<feature type="compositionally biased region" description="Basic residues" evidence="2">
    <location>
        <begin position="267"/>
        <end position="277"/>
    </location>
</feature>
<dbReference type="SUPFAM" id="SSF55120">
    <property type="entry name" value="Pseudouridine synthase"/>
    <property type="match status" value="1"/>
</dbReference>
<feature type="region of interest" description="Disordered" evidence="2">
    <location>
        <begin position="377"/>
        <end position="399"/>
    </location>
</feature>
<comment type="caution">
    <text evidence="4">The sequence shown here is derived from an EMBL/GenBank/DDBJ whole genome shotgun (WGS) entry which is preliminary data.</text>
</comment>
<feature type="compositionally biased region" description="Polar residues" evidence="2">
    <location>
        <begin position="1"/>
        <end position="19"/>
    </location>
</feature>
<feature type="region of interest" description="Disordered" evidence="2">
    <location>
        <begin position="1"/>
        <end position="43"/>
    </location>
</feature>
<dbReference type="Pfam" id="PF00849">
    <property type="entry name" value="PseudoU_synth_2"/>
    <property type="match status" value="1"/>
</dbReference>
<evidence type="ECO:0000256" key="1">
    <source>
        <dbReference type="ARBA" id="ARBA00010876"/>
    </source>
</evidence>
<gene>
    <name evidence="4" type="ORF">CYCCA115_LOCUS20981</name>
</gene>
<name>A0AAD2G710_9STRA</name>
<feature type="domain" description="Pseudouridine synthase RsuA/RluA-like" evidence="3">
    <location>
        <begin position="175"/>
        <end position="426"/>
    </location>
</feature>
<dbReference type="PANTHER" id="PTHR21600">
    <property type="entry name" value="MITOCHONDRIAL RNA PSEUDOURIDINE SYNTHASE"/>
    <property type="match status" value="1"/>
</dbReference>
<evidence type="ECO:0000313" key="4">
    <source>
        <dbReference type="EMBL" id="CAJ1965167.1"/>
    </source>
</evidence>
<dbReference type="GO" id="GO:0003723">
    <property type="term" value="F:RNA binding"/>
    <property type="evidence" value="ECO:0007669"/>
    <property type="project" value="InterPro"/>
</dbReference>
<proteinExistence type="inferred from homology"/>
<feature type="region of interest" description="Disordered" evidence="2">
    <location>
        <begin position="448"/>
        <end position="477"/>
    </location>
</feature>
<dbReference type="EMBL" id="CAKOGP040002202">
    <property type="protein sequence ID" value="CAJ1965167.1"/>
    <property type="molecule type" value="Genomic_DNA"/>
</dbReference>
<feature type="compositionally biased region" description="Polar residues" evidence="2">
    <location>
        <begin position="93"/>
        <end position="110"/>
    </location>
</feature>
<dbReference type="GO" id="GO:0000455">
    <property type="term" value="P:enzyme-directed rRNA pseudouridine synthesis"/>
    <property type="evidence" value="ECO:0007669"/>
    <property type="project" value="TreeGrafter"/>
</dbReference>
<sequence length="522" mass="58367">MASSNNNQDMTFSSSSSAPKPNEEKAIGTPATPVPHTDLPQNSIKPTTIKYMYSVENQNGTNMKVFMPLYVYQEMAAIHLKQQQQQPSKRPRIQNQPKSPKKLTMSSSDEVVNDVPIGTAAANTIATTNESSTTMIEIPESVRQYERQLRKMQAATRASTELSSDDLQIVYNDPHMVVVNKPSGFLTVPGVNQNPNLLSLVYETLQERDKQDDAKILQQLEKMEHMIVHRLDMDTSGLVIFAKTKESMAHLQASFRQGTTEQTDKHQSKKNRKKWKKNTSPPPAVPTKPIQKEYEALLCGHLTPDTLQTIQIDLPLQRDHQHPPFMRVATPTSEQEAQEVVEGLKHAGWKKIVKKKAKPSQTIVQVLQREYVVRTEEKETNDNGISSSMNGDVDDSPTIGEQLPVTRVRLVPLTGRTHQLRVHCAAIGHPILADPTYGILGEAAPNGGFDDTTIDQSVSDTADDDKNNGVGDRRPRASTKLQLQLDQWVKDHHQVMCLHARKLQLNHPITGEELCLEEAPTF</sequence>
<dbReference type="GO" id="GO:0009982">
    <property type="term" value="F:pseudouridine synthase activity"/>
    <property type="evidence" value="ECO:0007669"/>
    <property type="project" value="InterPro"/>
</dbReference>
<evidence type="ECO:0000256" key="2">
    <source>
        <dbReference type="SAM" id="MobiDB-lite"/>
    </source>
</evidence>
<feature type="region of interest" description="Disordered" evidence="2">
    <location>
        <begin position="81"/>
        <end position="110"/>
    </location>
</feature>
<protein>
    <recommendedName>
        <fullName evidence="3">Pseudouridine synthase RsuA/RluA-like domain-containing protein</fullName>
    </recommendedName>
</protein>
<dbReference type="CDD" id="cd02869">
    <property type="entry name" value="PseudoU_synth_RluA_like"/>
    <property type="match status" value="1"/>
</dbReference>
<dbReference type="InterPro" id="IPR020103">
    <property type="entry name" value="PsdUridine_synth_cat_dom_sf"/>
</dbReference>
<accession>A0AAD2G710</accession>
<dbReference type="PROSITE" id="PS01129">
    <property type="entry name" value="PSI_RLU"/>
    <property type="match status" value="1"/>
</dbReference>
<dbReference type="InterPro" id="IPR050188">
    <property type="entry name" value="RluA_PseudoU_synthase"/>
</dbReference>
<dbReference type="Gene3D" id="3.30.2350.10">
    <property type="entry name" value="Pseudouridine synthase"/>
    <property type="match status" value="1"/>
</dbReference>
<dbReference type="InterPro" id="IPR006224">
    <property type="entry name" value="PsdUridine_synth_RluA-like_CS"/>
</dbReference>
<organism evidence="4 5">
    <name type="scientific">Cylindrotheca closterium</name>
    <dbReference type="NCBI Taxonomy" id="2856"/>
    <lineage>
        <taxon>Eukaryota</taxon>
        <taxon>Sar</taxon>
        <taxon>Stramenopiles</taxon>
        <taxon>Ochrophyta</taxon>
        <taxon>Bacillariophyta</taxon>
        <taxon>Bacillariophyceae</taxon>
        <taxon>Bacillariophycidae</taxon>
        <taxon>Bacillariales</taxon>
        <taxon>Bacillariaceae</taxon>
        <taxon>Cylindrotheca</taxon>
    </lineage>
</organism>
<feature type="compositionally biased region" description="Basic and acidic residues" evidence="2">
    <location>
        <begin position="464"/>
        <end position="475"/>
    </location>
</feature>
<dbReference type="Proteomes" id="UP001295423">
    <property type="component" value="Unassembled WGS sequence"/>
</dbReference>